<evidence type="ECO:0000313" key="1">
    <source>
        <dbReference type="EMBL" id="MPM42204.1"/>
    </source>
</evidence>
<comment type="caution">
    <text evidence="1">The sequence shown here is derived from an EMBL/GenBank/DDBJ whole genome shotgun (WGS) entry which is preliminary data.</text>
</comment>
<name>A0A644ZXA3_9ZZZZ</name>
<gene>
    <name evidence="1" type="ORF">SDC9_88867</name>
</gene>
<dbReference type="EMBL" id="VSSQ01009642">
    <property type="protein sequence ID" value="MPM42204.1"/>
    <property type="molecule type" value="Genomic_DNA"/>
</dbReference>
<organism evidence="1">
    <name type="scientific">bioreactor metagenome</name>
    <dbReference type="NCBI Taxonomy" id="1076179"/>
    <lineage>
        <taxon>unclassified sequences</taxon>
        <taxon>metagenomes</taxon>
        <taxon>ecological metagenomes</taxon>
    </lineage>
</organism>
<protein>
    <submittedName>
        <fullName evidence="1">Uncharacterized protein</fullName>
    </submittedName>
</protein>
<sequence length="348" mass="39473">MAAAFDQFDLFFSGNNVYVNGKEFPLGQISVEVLELEDSVLTEIDRRVGAFLSAVWPFLQDKTDSAAVSAQEKLNAVWDLIFTFPLYRDLAMDTETAYNLLLLMFSDKEKWEEVLDVDSEGHAMFETFLNGLEYFGESLRTFRGQIAGMLAMYFEPLKRRNSDAYAIAYMHYFNDMAASGAGLFGAEDFGQSFVLEVKFVPMAHPTDKGKVILAEKAEFGYLTHFLYTEFYRALMVGNAPRRCHNCGRYFLLTAGYNTCYCNNLAPGETERTCRKVGAHKKEAQGRVTATPAQKEYAKAYNRLKARKQREKISVDDWNAAVAKAQDLKEQTERGELSDEELRMQLAAL</sequence>
<reference evidence="1" key="1">
    <citation type="submission" date="2019-08" db="EMBL/GenBank/DDBJ databases">
        <authorList>
            <person name="Kucharzyk K."/>
            <person name="Murdoch R.W."/>
            <person name="Higgins S."/>
            <person name="Loffler F."/>
        </authorList>
    </citation>
    <scope>NUCLEOTIDE SEQUENCE</scope>
</reference>
<dbReference type="InterPro" id="IPR045722">
    <property type="entry name" value="DUF6076"/>
</dbReference>
<dbReference type="AlphaFoldDB" id="A0A644ZXA3"/>
<accession>A0A644ZXA3</accession>
<proteinExistence type="predicted"/>
<dbReference type="Pfam" id="PF19553">
    <property type="entry name" value="DUF6076"/>
    <property type="match status" value="1"/>
</dbReference>